<reference evidence="2" key="2">
    <citation type="submission" date="2023-05" db="EMBL/GenBank/DDBJ databases">
        <authorList>
            <consortium name="Lawrence Berkeley National Laboratory"/>
            <person name="Steindorff A."/>
            <person name="Hensen N."/>
            <person name="Bonometti L."/>
            <person name="Westerberg I."/>
            <person name="Brannstrom I.O."/>
            <person name="Guillou S."/>
            <person name="Cros-Aarteil S."/>
            <person name="Calhoun S."/>
            <person name="Haridas S."/>
            <person name="Kuo A."/>
            <person name="Mondo S."/>
            <person name="Pangilinan J."/>
            <person name="Riley R."/>
            <person name="Labutti K."/>
            <person name="Andreopoulos B."/>
            <person name="Lipzen A."/>
            <person name="Chen C."/>
            <person name="Yanf M."/>
            <person name="Daum C."/>
            <person name="Ng V."/>
            <person name="Clum A."/>
            <person name="Ohm R."/>
            <person name="Martin F."/>
            <person name="Silar P."/>
            <person name="Natvig D."/>
            <person name="Lalanne C."/>
            <person name="Gautier V."/>
            <person name="Ament-Velasquez S.L."/>
            <person name="Kruys A."/>
            <person name="Hutchinson M.I."/>
            <person name="Powell A.J."/>
            <person name="Barry K."/>
            <person name="Miller A.N."/>
            <person name="Grigoriev I.V."/>
            <person name="Debuchy R."/>
            <person name="Gladieux P."/>
            <person name="Thoren M.H."/>
            <person name="Johannesson H."/>
        </authorList>
    </citation>
    <scope>NUCLEOTIDE SEQUENCE</scope>
    <source>
        <strain evidence="2">CBS 757.83</strain>
    </source>
</reference>
<feature type="compositionally biased region" description="Basic and acidic residues" evidence="1">
    <location>
        <begin position="145"/>
        <end position="158"/>
    </location>
</feature>
<proteinExistence type="predicted"/>
<feature type="compositionally biased region" description="Polar residues" evidence="1">
    <location>
        <begin position="124"/>
        <end position="133"/>
    </location>
</feature>
<dbReference type="EMBL" id="MU863627">
    <property type="protein sequence ID" value="KAK4104137.1"/>
    <property type="molecule type" value="Genomic_DNA"/>
</dbReference>
<protein>
    <submittedName>
        <fullName evidence="2">Uncharacterized protein</fullName>
    </submittedName>
</protein>
<dbReference type="Proteomes" id="UP001305647">
    <property type="component" value="Unassembled WGS sequence"/>
</dbReference>
<keyword evidence="3" id="KW-1185">Reference proteome</keyword>
<reference evidence="2" key="1">
    <citation type="journal article" date="2023" name="Mol. Phylogenet. Evol.">
        <title>Genome-scale phylogeny and comparative genomics of the fungal order Sordariales.</title>
        <authorList>
            <person name="Hensen N."/>
            <person name="Bonometti L."/>
            <person name="Westerberg I."/>
            <person name="Brannstrom I.O."/>
            <person name="Guillou S."/>
            <person name="Cros-Aarteil S."/>
            <person name="Calhoun S."/>
            <person name="Haridas S."/>
            <person name="Kuo A."/>
            <person name="Mondo S."/>
            <person name="Pangilinan J."/>
            <person name="Riley R."/>
            <person name="LaButti K."/>
            <person name="Andreopoulos B."/>
            <person name="Lipzen A."/>
            <person name="Chen C."/>
            <person name="Yan M."/>
            <person name="Daum C."/>
            <person name="Ng V."/>
            <person name="Clum A."/>
            <person name="Steindorff A."/>
            <person name="Ohm R.A."/>
            <person name="Martin F."/>
            <person name="Silar P."/>
            <person name="Natvig D.O."/>
            <person name="Lalanne C."/>
            <person name="Gautier V."/>
            <person name="Ament-Velasquez S.L."/>
            <person name="Kruys A."/>
            <person name="Hutchinson M.I."/>
            <person name="Powell A.J."/>
            <person name="Barry K."/>
            <person name="Miller A.N."/>
            <person name="Grigoriev I.V."/>
            <person name="Debuchy R."/>
            <person name="Gladieux P."/>
            <person name="Hiltunen Thoren M."/>
            <person name="Johannesson H."/>
        </authorList>
    </citation>
    <scope>NUCLEOTIDE SEQUENCE</scope>
    <source>
        <strain evidence="2">CBS 757.83</strain>
    </source>
</reference>
<feature type="compositionally biased region" description="Basic residues" evidence="1">
    <location>
        <begin position="84"/>
        <end position="97"/>
    </location>
</feature>
<name>A0AAN6QBE9_9PEZI</name>
<dbReference type="AlphaFoldDB" id="A0AAN6QBE9"/>
<feature type="region of interest" description="Disordered" evidence="1">
    <location>
        <begin position="124"/>
        <end position="158"/>
    </location>
</feature>
<accession>A0AAN6QBE9</accession>
<gene>
    <name evidence="2" type="ORF">N658DRAFT_244234</name>
</gene>
<evidence type="ECO:0000313" key="3">
    <source>
        <dbReference type="Proteomes" id="UP001305647"/>
    </source>
</evidence>
<feature type="region of interest" description="Disordered" evidence="1">
    <location>
        <begin position="65"/>
        <end position="97"/>
    </location>
</feature>
<dbReference type="InterPro" id="IPR036397">
    <property type="entry name" value="RNaseH_sf"/>
</dbReference>
<sequence length="158" mass="17542">MCRQRPSKPKGWAFWHAHGPSGNKLVAAGRLEKKGPFGDDSIQTSNRAELRAIIAALGFRPVRGSTRWSSPPIPSMRSRATPHGPRRGSRMAGKRARGLTSRIGICGKRCWVRLNDIKARGWLSSSGESQENGTPLLMQLRRRLPPREMHLTGEKSRG</sequence>
<evidence type="ECO:0000256" key="1">
    <source>
        <dbReference type="SAM" id="MobiDB-lite"/>
    </source>
</evidence>
<dbReference type="GO" id="GO:0003676">
    <property type="term" value="F:nucleic acid binding"/>
    <property type="evidence" value="ECO:0007669"/>
    <property type="project" value="InterPro"/>
</dbReference>
<comment type="caution">
    <text evidence="2">The sequence shown here is derived from an EMBL/GenBank/DDBJ whole genome shotgun (WGS) entry which is preliminary data.</text>
</comment>
<dbReference type="Gene3D" id="3.30.420.10">
    <property type="entry name" value="Ribonuclease H-like superfamily/Ribonuclease H"/>
    <property type="match status" value="1"/>
</dbReference>
<evidence type="ECO:0000313" key="2">
    <source>
        <dbReference type="EMBL" id="KAK4104137.1"/>
    </source>
</evidence>
<organism evidence="2 3">
    <name type="scientific">Parathielavia hyrcaniae</name>
    <dbReference type="NCBI Taxonomy" id="113614"/>
    <lineage>
        <taxon>Eukaryota</taxon>
        <taxon>Fungi</taxon>
        <taxon>Dikarya</taxon>
        <taxon>Ascomycota</taxon>
        <taxon>Pezizomycotina</taxon>
        <taxon>Sordariomycetes</taxon>
        <taxon>Sordariomycetidae</taxon>
        <taxon>Sordariales</taxon>
        <taxon>Chaetomiaceae</taxon>
        <taxon>Parathielavia</taxon>
    </lineage>
</organism>